<keyword evidence="2" id="KW-1185">Reference proteome</keyword>
<dbReference type="OrthoDB" id="975430at2"/>
<sequence>MNFVASGLKPNIYALVGLLTLYLGGIGSVFAQEDYTWWNNKHNWDGTTHWQRYLIVSPNFFGPNALPVPEIHQGTLPSAASFTASINQHFGRGNSTTNPFFSFQTPLYSKKVGLEISMVPIEYFKMDTITRDERRVRDRDGKGWTAGDVHISTQIKLLDANDRRPDISLLIHLKTASGGGLGAARYTDTPGYHFAFSVGKTSNPVSKSLQSYRWYSIVGFMAYQTYRTDYRQNDALIYGVGNQIQTKSLNLQTELGGYFGYINNGDRPLLLRIKLEGKLGNWKKVFFQFQQGLHDFPYSSITIGRKIATPSPFKSN</sequence>
<dbReference type="EMBL" id="VORB01000010">
    <property type="protein sequence ID" value="TXC76257.1"/>
    <property type="molecule type" value="Genomic_DNA"/>
</dbReference>
<organism evidence="1 2">
    <name type="scientific">Luteibaculum oceani</name>
    <dbReference type="NCBI Taxonomy" id="1294296"/>
    <lineage>
        <taxon>Bacteria</taxon>
        <taxon>Pseudomonadati</taxon>
        <taxon>Bacteroidota</taxon>
        <taxon>Flavobacteriia</taxon>
        <taxon>Flavobacteriales</taxon>
        <taxon>Luteibaculaceae</taxon>
        <taxon>Luteibaculum</taxon>
    </lineage>
</organism>
<proteinExistence type="predicted"/>
<evidence type="ECO:0000313" key="1">
    <source>
        <dbReference type="EMBL" id="TXC76257.1"/>
    </source>
</evidence>
<evidence type="ECO:0000313" key="2">
    <source>
        <dbReference type="Proteomes" id="UP000321168"/>
    </source>
</evidence>
<protein>
    <submittedName>
        <fullName evidence="1">Uncharacterized protein</fullName>
    </submittedName>
</protein>
<name>A0A5C6USM6_9FLAO</name>
<comment type="caution">
    <text evidence="1">The sequence shown here is derived from an EMBL/GenBank/DDBJ whole genome shotgun (WGS) entry which is preliminary data.</text>
</comment>
<reference evidence="1 2" key="1">
    <citation type="submission" date="2019-08" db="EMBL/GenBank/DDBJ databases">
        <title>Genome of Luteibaculum oceani JCM 18817.</title>
        <authorList>
            <person name="Bowman J.P."/>
        </authorList>
    </citation>
    <scope>NUCLEOTIDE SEQUENCE [LARGE SCALE GENOMIC DNA]</scope>
    <source>
        <strain evidence="1 2">JCM 18817</strain>
    </source>
</reference>
<accession>A0A5C6USM6</accession>
<dbReference type="AlphaFoldDB" id="A0A5C6USM6"/>
<dbReference type="RefSeq" id="WP_147015260.1">
    <property type="nucleotide sequence ID" value="NZ_VORB01000010.1"/>
</dbReference>
<dbReference type="Proteomes" id="UP000321168">
    <property type="component" value="Unassembled WGS sequence"/>
</dbReference>
<gene>
    <name evidence="1" type="ORF">FRX97_10955</name>
</gene>